<dbReference type="InterPro" id="IPR050057">
    <property type="entry name" value="Prokaryotic/Mito_RF"/>
</dbReference>
<dbReference type="PANTHER" id="PTHR43804:SF9">
    <property type="entry name" value="PEPTIDE CHAIN RELEASE FACTOR HOMOLOG-RELATED"/>
    <property type="match status" value="1"/>
</dbReference>
<dbReference type="Gene3D" id="3.30.70.1660">
    <property type="match status" value="1"/>
</dbReference>
<dbReference type="Proteomes" id="UP000307507">
    <property type="component" value="Unassembled WGS sequence"/>
</dbReference>
<dbReference type="EMBL" id="SSNZ01000004">
    <property type="protein sequence ID" value="THF49872.1"/>
    <property type="molecule type" value="Genomic_DNA"/>
</dbReference>
<feature type="domain" description="Prokaryotic-type class I peptide chain release factors" evidence="2">
    <location>
        <begin position="118"/>
        <end position="134"/>
    </location>
</feature>
<dbReference type="SUPFAM" id="SSF75620">
    <property type="entry name" value="Release factor"/>
    <property type="match status" value="1"/>
</dbReference>
<dbReference type="InterPro" id="IPR000352">
    <property type="entry name" value="Pep_chain_release_fac_I"/>
</dbReference>
<dbReference type="InterPro" id="IPR045853">
    <property type="entry name" value="Pep_chain_release_fac_I_sf"/>
</dbReference>
<gene>
    <name evidence="3" type="ORF">E6C50_10995</name>
</gene>
<sequence length="229" mass="25789">MEKIIQITSGRGPEECTWVVAQVLKRIMEEARSEGLEVQILHREPGQENGTVATATLIVKGKDSAVFVDSWIGTIQWIGTSQFRKMHKRKNWFIGIFEIVQSAVPKISYVAIKYQAMRSSGAGGQNVNKVSSAVRATHIPTGISVVAMDSRSQHQNKKTATERLVRKLEEATLALLKKEVDKKWENQLNIVRGNPKRVFSGTDFKKQNVVKNYSATRQQLKNNLKNDIE</sequence>
<reference evidence="3 4" key="1">
    <citation type="submission" date="2019-04" db="EMBL/GenBank/DDBJ databases">
        <title>Flavobacterium sp. nov. isolated from construction timber.</title>
        <authorList>
            <person name="Lin S.-Y."/>
            <person name="Chang C.-T."/>
            <person name="Young C.-C."/>
        </authorList>
    </citation>
    <scope>NUCLEOTIDE SEQUENCE [LARGE SCALE GENOMIC DNA]</scope>
    <source>
        <strain evidence="3 4">CC-CTC003</strain>
    </source>
</reference>
<dbReference type="InterPro" id="IPR017509">
    <property type="entry name" value="PrfH"/>
</dbReference>
<proteinExistence type="inferred from homology"/>
<evidence type="ECO:0000259" key="2">
    <source>
        <dbReference type="PROSITE" id="PS00745"/>
    </source>
</evidence>
<dbReference type="NCBIfam" id="TIGR03072">
    <property type="entry name" value="release_prfH"/>
    <property type="match status" value="1"/>
</dbReference>
<evidence type="ECO:0000313" key="3">
    <source>
        <dbReference type="EMBL" id="THF49872.1"/>
    </source>
</evidence>
<evidence type="ECO:0000256" key="1">
    <source>
        <dbReference type="ARBA" id="ARBA00010835"/>
    </source>
</evidence>
<dbReference type="PANTHER" id="PTHR43804">
    <property type="entry name" value="LD18447P"/>
    <property type="match status" value="1"/>
</dbReference>
<organism evidence="3 4">
    <name type="scientific">Flavobacterium supellecticarium</name>
    <dbReference type="NCBI Taxonomy" id="2565924"/>
    <lineage>
        <taxon>Bacteria</taxon>
        <taxon>Pseudomonadati</taxon>
        <taxon>Bacteroidota</taxon>
        <taxon>Flavobacteriia</taxon>
        <taxon>Flavobacteriales</taxon>
        <taxon>Flavobacteriaceae</taxon>
        <taxon>Flavobacterium</taxon>
    </lineage>
</organism>
<dbReference type="GO" id="GO:0003747">
    <property type="term" value="F:translation release factor activity"/>
    <property type="evidence" value="ECO:0007669"/>
    <property type="project" value="InterPro"/>
</dbReference>
<dbReference type="RefSeq" id="WP_136403281.1">
    <property type="nucleotide sequence ID" value="NZ_SSNZ01000004.1"/>
</dbReference>
<evidence type="ECO:0000313" key="4">
    <source>
        <dbReference type="Proteomes" id="UP000307507"/>
    </source>
</evidence>
<comment type="similarity">
    <text evidence="1">Belongs to the prokaryotic/mitochondrial release factor family.</text>
</comment>
<dbReference type="Pfam" id="PF00472">
    <property type="entry name" value="RF-1"/>
    <property type="match status" value="1"/>
</dbReference>
<dbReference type="Gene3D" id="3.30.160.20">
    <property type="match status" value="1"/>
</dbReference>
<name>A0A4S3ZVZ3_9FLAO</name>
<dbReference type="AlphaFoldDB" id="A0A4S3ZVZ3"/>
<dbReference type="OrthoDB" id="9815709at2"/>
<dbReference type="PROSITE" id="PS00745">
    <property type="entry name" value="RF_PROK_I"/>
    <property type="match status" value="1"/>
</dbReference>
<accession>A0A4S3ZVZ3</accession>
<protein>
    <submittedName>
        <fullName evidence="3">Peptide chain release factor H</fullName>
    </submittedName>
</protein>
<keyword evidence="4" id="KW-1185">Reference proteome</keyword>
<comment type="caution">
    <text evidence="3">The sequence shown here is derived from an EMBL/GenBank/DDBJ whole genome shotgun (WGS) entry which is preliminary data.</text>
</comment>